<evidence type="ECO:0000313" key="2">
    <source>
        <dbReference type="EMBL" id="GFH23047.1"/>
    </source>
</evidence>
<feature type="compositionally biased region" description="Polar residues" evidence="1">
    <location>
        <begin position="297"/>
        <end position="307"/>
    </location>
</feature>
<evidence type="ECO:0000256" key="1">
    <source>
        <dbReference type="SAM" id="MobiDB-lite"/>
    </source>
</evidence>
<feature type="non-terminal residue" evidence="2">
    <location>
        <position position="1"/>
    </location>
</feature>
<feature type="compositionally biased region" description="Low complexity" evidence="1">
    <location>
        <begin position="315"/>
        <end position="345"/>
    </location>
</feature>
<feature type="non-terminal residue" evidence="2">
    <location>
        <position position="352"/>
    </location>
</feature>
<protein>
    <submittedName>
        <fullName evidence="2">Uncharacterized protein</fullName>
    </submittedName>
</protein>
<comment type="caution">
    <text evidence="2">The sequence shown here is derived from an EMBL/GenBank/DDBJ whole genome shotgun (WGS) entry which is preliminary data.</text>
</comment>
<keyword evidence="3" id="KW-1185">Reference proteome</keyword>
<dbReference type="EMBL" id="BLLF01002181">
    <property type="protein sequence ID" value="GFH23047.1"/>
    <property type="molecule type" value="Genomic_DNA"/>
</dbReference>
<feature type="region of interest" description="Disordered" evidence="1">
    <location>
        <begin position="273"/>
        <end position="352"/>
    </location>
</feature>
<reference evidence="2 3" key="1">
    <citation type="submission" date="2020-02" db="EMBL/GenBank/DDBJ databases">
        <title>Draft genome sequence of Haematococcus lacustris strain NIES-144.</title>
        <authorList>
            <person name="Morimoto D."/>
            <person name="Nakagawa S."/>
            <person name="Yoshida T."/>
            <person name="Sawayama S."/>
        </authorList>
    </citation>
    <scope>NUCLEOTIDE SEQUENCE [LARGE SCALE GENOMIC DNA]</scope>
    <source>
        <strain evidence="2 3">NIES-144</strain>
    </source>
</reference>
<dbReference type="Proteomes" id="UP000485058">
    <property type="component" value="Unassembled WGS sequence"/>
</dbReference>
<evidence type="ECO:0000313" key="3">
    <source>
        <dbReference type="Proteomes" id="UP000485058"/>
    </source>
</evidence>
<sequence length="352" mass="36665">MACDNRVITLDLVDLSSEIQGAPGVGSYAWNKVGIMYIFKDYSDVLHVTVSLNATFRPNRGGPVDPVAPALSPSHFFVGQYMHAQPAAGYTGVGVGPTVGAVSVWDAFNLTLIYSSSFGPYTNLLQPDVFSGRDSRLWSCFTYSIDLKNVCNPSLTEYRTFDASNPGFRQPLPQGPGCYAKGQPTQLTKLSGAPFTRDLSNITNGNPLIAQMQFTVTKFSMTPGCSPSLYAASAAPNRNSSNIATSNIVTGMSQVSDVCGCADLSVSSPTITARTLPQGTRRDPFASSLPAGVPNNFDVNDNPSSNGLWPASTIPAGGPLSPGAGPLSPAAQPGSSSGLEAAGLPEPGGGEE</sequence>
<accession>A0A699ZJU9</accession>
<proteinExistence type="predicted"/>
<gene>
    <name evidence="2" type="ORF">HaLaN_20597</name>
</gene>
<dbReference type="AlphaFoldDB" id="A0A699ZJU9"/>
<name>A0A699ZJU9_HAELA</name>
<organism evidence="2 3">
    <name type="scientific">Haematococcus lacustris</name>
    <name type="common">Green alga</name>
    <name type="synonym">Haematococcus pluvialis</name>
    <dbReference type="NCBI Taxonomy" id="44745"/>
    <lineage>
        <taxon>Eukaryota</taxon>
        <taxon>Viridiplantae</taxon>
        <taxon>Chlorophyta</taxon>
        <taxon>core chlorophytes</taxon>
        <taxon>Chlorophyceae</taxon>
        <taxon>CS clade</taxon>
        <taxon>Chlamydomonadales</taxon>
        <taxon>Haematococcaceae</taxon>
        <taxon>Haematococcus</taxon>
    </lineage>
</organism>